<keyword evidence="1" id="KW-1185">Reference proteome</keyword>
<dbReference type="RefSeq" id="XP_022338359.1">
    <property type="nucleotide sequence ID" value="XM_022482651.1"/>
</dbReference>
<dbReference type="OrthoDB" id="10327355at2759"/>
<accession>A0A8B8EFA0</accession>
<evidence type="ECO:0000313" key="2">
    <source>
        <dbReference type="RefSeq" id="XP_022338359.1"/>
    </source>
</evidence>
<organism evidence="1 2">
    <name type="scientific">Crassostrea virginica</name>
    <name type="common">Eastern oyster</name>
    <dbReference type="NCBI Taxonomy" id="6565"/>
    <lineage>
        <taxon>Eukaryota</taxon>
        <taxon>Metazoa</taxon>
        <taxon>Spiralia</taxon>
        <taxon>Lophotrochozoa</taxon>
        <taxon>Mollusca</taxon>
        <taxon>Bivalvia</taxon>
        <taxon>Autobranchia</taxon>
        <taxon>Pteriomorphia</taxon>
        <taxon>Ostreida</taxon>
        <taxon>Ostreoidea</taxon>
        <taxon>Ostreidae</taxon>
        <taxon>Crassostrea</taxon>
    </lineage>
</organism>
<dbReference type="GeneID" id="111133914"/>
<reference evidence="2" key="1">
    <citation type="submission" date="2025-08" db="UniProtKB">
        <authorList>
            <consortium name="RefSeq"/>
        </authorList>
    </citation>
    <scope>IDENTIFICATION</scope>
    <source>
        <tissue evidence="2">Whole sample</tissue>
    </source>
</reference>
<sequence>MLALLNFCLSHRILTRSSIDENTMRFDSFFLFVCLAGLVHNAPDDCRFKSGNYKGCPHNGKCIPFGKEWTVDGGEVLRCVGDKTHFYLESVMGGFCKDNYGGFKGCLYQGLCQPFESSWKDFRGATLKCEEDEKRGYNIRTIKPGFCRDETGGYIGCIYEDKCHIFGKTWVTQDCQTMECKGNKWSFRNGILRKGVKTAEGKCE</sequence>
<evidence type="ECO:0000313" key="1">
    <source>
        <dbReference type="Proteomes" id="UP000694844"/>
    </source>
</evidence>
<name>A0A8B8EFA0_CRAVI</name>
<dbReference type="Proteomes" id="UP000694844">
    <property type="component" value="Chromosome 5"/>
</dbReference>
<dbReference type="KEGG" id="cvn:111133914"/>
<protein>
    <submittedName>
        <fullName evidence="2">Uncharacterized protein LOC111133914</fullName>
    </submittedName>
</protein>
<dbReference type="AlphaFoldDB" id="A0A8B8EFA0"/>
<proteinExistence type="predicted"/>
<gene>
    <name evidence="2" type="primary">LOC111133914</name>
</gene>